<dbReference type="AlphaFoldDB" id="A0A1G7SLT8"/>
<evidence type="ECO:0000313" key="4">
    <source>
        <dbReference type="EMBL" id="SDG23200.1"/>
    </source>
</evidence>
<dbReference type="InterPro" id="IPR008972">
    <property type="entry name" value="Cupredoxin"/>
</dbReference>
<gene>
    <name evidence="4" type="ORF">SAMN05660324_2052</name>
</gene>
<keyword evidence="3" id="KW-0732">Signal</keyword>
<dbReference type="InterPro" id="IPR033138">
    <property type="entry name" value="Cu_oxidase_CS"/>
</dbReference>
<keyword evidence="1" id="KW-0479">Metal-binding</keyword>
<feature type="compositionally biased region" description="Low complexity" evidence="2">
    <location>
        <begin position="48"/>
        <end position="78"/>
    </location>
</feature>
<feature type="signal peptide" evidence="3">
    <location>
        <begin position="1"/>
        <end position="41"/>
    </location>
</feature>
<dbReference type="SUPFAM" id="SSF49503">
    <property type="entry name" value="Cupredoxins"/>
    <property type="match status" value="1"/>
</dbReference>
<evidence type="ECO:0000313" key="5">
    <source>
        <dbReference type="Proteomes" id="UP000198863"/>
    </source>
</evidence>
<name>A0A1G7SLT8_9ACTN</name>
<accession>A0A1G7SLT8</accession>
<evidence type="ECO:0000256" key="3">
    <source>
        <dbReference type="SAM" id="SignalP"/>
    </source>
</evidence>
<sequence length="168" mass="16662">MHFGCVGSVPQAPEVPVTAPRPRVVLLAAALLAPVVTGCSAQDGAATADPSSASAGSVSSSSAPSGATGSSAADAAGPTEVDVSATEFAFTLSQQEFAPGEYTFVLSDDGSAPHALTITGPGVDETSDDVRPGDSAELTVTLQPGDYELLCPVGDHTARGMRMTITVG</sequence>
<reference evidence="5" key="1">
    <citation type="submission" date="2016-10" db="EMBL/GenBank/DDBJ databases">
        <authorList>
            <person name="Varghese N."/>
            <person name="Submissions S."/>
        </authorList>
    </citation>
    <scope>NUCLEOTIDE SEQUENCE [LARGE SCALE GENOMIC DNA]</scope>
    <source>
        <strain evidence="5">DSM 44526</strain>
    </source>
</reference>
<feature type="region of interest" description="Disordered" evidence="2">
    <location>
        <begin position="41"/>
        <end position="78"/>
    </location>
</feature>
<proteinExistence type="predicted"/>
<dbReference type="Gene3D" id="2.60.40.420">
    <property type="entry name" value="Cupredoxins - blue copper proteins"/>
    <property type="match status" value="1"/>
</dbReference>
<dbReference type="Proteomes" id="UP000198863">
    <property type="component" value="Unassembled WGS sequence"/>
</dbReference>
<keyword evidence="5" id="KW-1185">Reference proteome</keyword>
<evidence type="ECO:0000256" key="1">
    <source>
        <dbReference type="ARBA" id="ARBA00022723"/>
    </source>
</evidence>
<dbReference type="GO" id="GO:0046872">
    <property type="term" value="F:metal ion binding"/>
    <property type="evidence" value="ECO:0007669"/>
    <property type="project" value="UniProtKB-KW"/>
</dbReference>
<protein>
    <submittedName>
        <fullName evidence="4">Uncharacterized copper-binding protein, cupredoxin-like subfamily</fullName>
    </submittedName>
</protein>
<evidence type="ECO:0000256" key="2">
    <source>
        <dbReference type="SAM" id="MobiDB-lite"/>
    </source>
</evidence>
<organism evidence="4 5">
    <name type="scientific">Klenkia brasiliensis</name>
    <dbReference type="NCBI Taxonomy" id="333142"/>
    <lineage>
        <taxon>Bacteria</taxon>
        <taxon>Bacillati</taxon>
        <taxon>Actinomycetota</taxon>
        <taxon>Actinomycetes</taxon>
        <taxon>Geodermatophilales</taxon>
        <taxon>Geodermatophilaceae</taxon>
        <taxon>Klenkia</taxon>
    </lineage>
</organism>
<feature type="chain" id="PRO_5011724146" evidence="3">
    <location>
        <begin position="42"/>
        <end position="168"/>
    </location>
</feature>
<dbReference type="PROSITE" id="PS00079">
    <property type="entry name" value="MULTICOPPER_OXIDASE1"/>
    <property type="match status" value="1"/>
</dbReference>
<dbReference type="EMBL" id="FNCF01000003">
    <property type="protein sequence ID" value="SDG23200.1"/>
    <property type="molecule type" value="Genomic_DNA"/>
</dbReference>